<keyword evidence="2" id="KW-1185">Reference proteome</keyword>
<name>A0A2T0MJX8_9FLAO</name>
<comment type="caution">
    <text evidence="1">The sequence shown here is derived from an EMBL/GenBank/DDBJ whole genome shotgun (WGS) entry which is preliminary data.</text>
</comment>
<organism evidence="1 2">
    <name type="scientific">Flagellimonas meridianipacifica</name>
    <dbReference type="NCBI Taxonomy" id="1080225"/>
    <lineage>
        <taxon>Bacteria</taxon>
        <taxon>Pseudomonadati</taxon>
        <taxon>Bacteroidota</taxon>
        <taxon>Flavobacteriia</taxon>
        <taxon>Flavobacteriales</taxon>
        <taxon>Flavobacteriaceae</taxon>
        <taxon>Flagellimonas</taxon>
    </lineage>
</organism>
<accession>A0A2T0MJX8</accession>
<dbReference type="EMBL" id="PVYX01000001">
    <property type="protein sequence ID" value="PRX57900.1"/>
    <property type="molecule type" value="Genomic_DNA"/>
</dbReference>
<dbReference type="Proteomes" id="UP000237640">
    <property type="component" value="Unassembled WGS sequence"/>
</dbReference>
<proteinExistence type="predicted"/>
<reference evidence="1 2" key="1">
    <citation type="submission" date="2018-03" db="EMBL/GenBank/DDBJ databases">
        <title>Genomic Encyclopedia of Archaeal and Bacterial Type Strains, Phase II (KMG-II): from individual species to whole genera.</title>
        <authorList>
            <person name="Goeker M."/>
        </authorList>
    </citation>
    <scope>NUCLEOTIDE SEQUENCE [LARGE SCALE GENOMIC DNA]</scope>
    <source>
        <strain evidence="1 2">DSM 25027</strain>
    </source>
</reference>
<evidence type="ECO:0000313" key="1">
    <source>
        <dbReference type="EMBL" id="PRX57900.1"/>
    </source>
</evidence>
<evidence type="ECO:0000313" key="2">
    <source>
        <dbReference type="Proteomes" id="UP000237640"/>
    </source>
</evidence>
<sequence>MRQVIAQINFDQASNLGFNPFKLRLYTLISELNRCKTKRTKPLIFQAFVFMDKYADNCYPLPSFSLEYHAYPK</sequence>
<dbReference type="AlphaFoldDB" id="A0A2T0MJX8"/>
<gene>
    <name evidence="1" type="ORF">CLV81_1914</name>
</gene>
<protein>
    <submittedName>
        <fullName evidence="1">Uncharacterized protein</fullName>
    </submittedName>
</protein>